<sequence>MGKGQLISTGKVATSTPAASATVQQKVSHAPKSVPAIHHPTASQQKALIAAAKQDDHAIQLRGLIAVQGSLSVLLDSLLCALGPLMCLTTQIPELHGCPAETHSRTLDNLAYFMPGL</sequence>
<evidence type="ECO:0000313" key="1">
    <source>
        <dbReference type="EMBL" id="VDI60225.1"/>
    </source>
</evidence>
<organism evidence="1 2">
    <name type="scientific">Mytilus galloprovincialis</name>
    <name type="common">Mediterranean mussel</name>
    <dbReference type="NCBI Taxonomy" id="29158"/>
    <lineage>
        <taxon>Eukaryota</taxon>
        <taxon>Metazoa</taxon>
        <taxon>Spiralia</taxon>
        <taxon>Lophotrochozoa</taxon>
        <taxon>Mollusca</taxon>
        <taxon>Bivalvia</taxon>
        <taxon>Autobranchia</taxon>
        <taxon>Pteriomorphia</taxon>
        <taxon>Mytilida</taxon>
        <taxon>Mytiloidea</taxon>
        <taxon>Mytilidae</taxon>
        <taxon>Mytilinae</taxon>
        <taxon>Mytilus</taxon>
    </lineage>
</organism>
<evidence type="ECO:0000313" key="2">
    <source>
        <dbReference type="Proteomes" id="UP000596742"/>
    </source>
</evidence>
<dbReference type="PANTHER" id="PTHR46584">
    <property type="entry name" value="HMG DOMAIN-CONTAINING PROTEIN 4"/>
    <property type="match status" value="1"/>
</dbReference>
<name>A0A8B6G8E0_MYTGA</name>
<proteinExistence type="predicted"/>
<reference evidence="1" key="1">
    <citation type="submission" date="2018-11" db="EMBL/GenBank/DDBJ databases">
        <authorList>
            <person name="Alioto T."/>
            <person name="Alioto T."/>
        </authorList>
    </citation>
    <scope>NUCLEOTIDE SEQUENCE</scope>
</reference>
<dbReference type="AlphaFoldDB" id="A0A8B6G8E0"/>
<accession>A0A8B6G8E0</accession>
<dbReference type="InterPro" id="IPR042477">
    <property type="entry name" value="HMGXB4"/>
</dbReference>
<dbReference type="EMBL" id="UYJE01008022">
    <property type="protein sequence ID" value="VDI60225.1"/>
    <property type="molecule type" value="Genomic_DNA"/>
</dbReference>
<dbReference type="PANTHER" id="PTHR46584:SF1">
    <property type="entry name" value="HMG DOMAIN-CONTAINING PROTEIN 4"/>
    <property type="match status" value="1"/>
</dbReference>
<keyword evidence="2" id="KW-1185">Reference proteome</keyword>
<gene>
    <name evidence="1" type="ORF">MGAL_10B011479</name>
</gene>
<dbReference type="Proteomes" id="UP000596742">
    <property type="component" value="Unassembled WGS sequence"/>
</dbReference>
<dbReference type="OrthoDB" id="4777606at2759"/>
<comment type="caution">
    <text evidence="1">The sequence shown here is derived from an EMBL/GenBank/DDBJ whole genome shotgun (WGS) entry which is preliminary data.</text>
</comment>
<protein>
    <submittedName>
        <fullName evidence="1">Uncharacterized protein</fullName>
    </submittedName>
</protein>